<sequence length="88" mass="9234">MTPAKLLSFALLAASFLAMIGLCSSTSSGGRNYGYGNDNFRQCPGTCYINPDGRTAAGYQCPPKCHCISDGYNSGVYTGYGTCWGPGQ</sequence>
<evidence type="ECO:0000256" key="1">
    <source>
        <dbReference type="SAM" id="SignalP"/>
    </source>
</evidence>
<dbReference type="AlphaFoldDB" id="A0A6M2E0N8"/>
<organism evidence="2">
    <name type="scientific">Amblyomma tuberculatum</name>
    <dbReference type="NCBI Taxonomy" id="48802"/>
    <lineage>
        <taxon>Eukaryota</taxon>
        <taxon>Metazoa</taxon>
        <taxon>Ecdysozoa</taxon>
        <taxon>Arthropoda</taxon>
        <taxon>Chelicerata</taxon>
        <taxon>Arachnida</taxon>
        <taxon>Acari</taxon>
        <taxon>Parasitiformes</taxon>
        <taxon>Ixodida</taxon>
        <taxon>Ixodoidea</taxon>
        <taxon>Ixodidae</taxon>
        <taxon>Amblyomminae</taxon>
        <taxon>Amblyomma</taxon>
    </lineage>
</organism>
<feature type="signal peptide" evidence="1">
    <location>
        <begin position="1"/>
        <end position="25"/>
    </location>
</feature>
<keyword evidence="1" id="KW-0732">Signal</keyword>
<feature type="chain" id="PRO_5026701790" evidence="1">
    <location>
        <begin position="26"/>
        <end position="88"/>
    </location>
</feature>
<dbReference type="EMBL" id="GIDH01000156">
    <property type="protein sequence ID" value="NOV52099.1"/>
    <property type="molecule type" value="Transcribed_RNA"/>
</dbReference>
<name>A0A6M2E0N8_9ACAR</name>
<proteinExistence type="predicted"/>
<accession>A0A6M2E0N8</accession>
<reference evidence="2" key="1">
    <citation type="submission" date="2019-12" db="EMBL/GenBank/DDBJ databases">
        <title>The sialotranscriptome of the gopher-tortoise tick, Amblyomma tuberculatum.</title>
        <authorList>
            <person name="Karim S."/>
            <person name="Andersen J."/>
            <person name="Kumar D."/>
            <person name="Adamson S."/>
            <person name="Ennen J."/>
            <person name="Qualis C.P."/>
            <person name="Ribeiro J.M.C."/>
        </authorList>
    </citation>
    <scope>NUCLEOTIDE SEQUENCE</scope>
    <source>
        <strain evidence="2">Removed</strain>
        <tissue evidence="2">Salivary glands</tissue>
    </source>
</reference>
<protein>
    <submittedName>
        <fullName evidence="2">Putative conserved secreted protein</fullName>
    </submittedName>
</protein>
<evidence type="ECO:0000313" key="2">
    <source>
        <dbReference type="EMBL" id="NOV52099.1"/>
    </source>
</evidence>